<evidence type="ECO:0000313" key="2">
    <source>
        <dbReference type="EMBL" id="GBN61252.1"/>
    </source>
</evidence>
<feature type="region of interest" description="Disordered" evidence="1">
    <location>
        <begin position="73"/>
        <end position="100"/>
    </location>
</feature>
<gene>
    <name evidence="2" type="ORF">AVEN_128971_1</name>
</gene>
<evidence type="ECO:0000313" key="3">
    <source>
        <dbReference type="Proteomes" id="UP000499080"/>
    </source>
</evidence>
<organism evidence="2 3">
    <name type="scientific">Araneus ventricosus</name>
    <name type="common">Orbweaver spider</name>
    <name type="synonym">Epeira ventricosa</name>
    <dbReference type="NCBI Taxonomy" id="182803"/>
    <lineage>
        <taxon>Eukaryota</taxon>
        <taxon>Metazoa</taxon>
        <taxon>Ecdysozoa</taxon>
        <taxon>Arthropoda</taxon>
        <taxon>Chelicerata</taxon>
        <taxon>Arachnida</taxon>
        <taxon>Araneae</taxon>
        <taxon>Araneomorphae</taxon>
        <taxon>Entelegynae</taxon>
        <taxon>Araneoidea</taxon>
        <taxon>Araneidae</taxon>
        <taxon>Araneus</taxon>
    </lineage>
</organism>
<dbReference type="Proteomes" id="UP000499080">
    <property type="component" value="Unassembled WGS sequence"/>
</dbReference>
<evidence type="ECO:0000256" key="1">
    <source>
        <dbReference type="SAM" id="MobiDB-lite"/>
    </source>
</evidence>
<sequence>MCKRCVLQNVESLIGEQRVKKRGIHDLSTRKRIGNEIRVWSARVDIKPLHLDCNKYRYAREEWLSTNASKQLAETRRLPMKSDHSRFEDRRRSESSRESE</sequence>
<reference evidence="2 3" key="1">
    <citation type="journal article" date="2019" name="Sci. Rep.">
        <title>Orb-weaving spider Araneus ventricosus genome elucidates the spidroin gene catalogue.</title>
        <authorList>
            <person name="Kono N."/>
            <person name="Nakamura H."/>
            <person name="Ohtoshi R."/>
            <person name="Moran D.A.P."/>
            <person name="Shinohara A."/>
            <person name="Yoshida Y."/>
            <person name="Fujiwara M."/>
            <person name="Mori M."/>
            <person name="Tomita M."/>
            <person name="Arakawa K."/>
        </authorList>
    </citation>
    <scope>NUCLEOTIDE SEQUENCE [LARGE SCALE GENOMIC DNA]</scope>
</reference>
<accession>A0A4Y2QDD7</accession>
<proteinExistence type="predicted"/>
<keyword evidence="3" id="KW-1185">Reference proteome</keyword>
<dbReference type="AlphaFoldDB" id="A0A4Y2QDD7"/>
<dbReference type="EMBL" id="BGPR01013575">
    <property type="protein sequence ID" value="GBN61252.1"/>
    <property type="molecule type" value="Genomic_DNA"/>
</dbReference>
<protein>
    <submittedName>
        <fullName evidence="2">Uncharacterized protein</fullName>
    </submittedName>
</protein>
<comment type="caution">
    <text evidence="2">The sequence shown here is derived from an EMBL/GenBank/DDBJ whole genome shotgun (WGS) entry which is preliminary data.</text>
</comment>
<name>A0A4Y2QDD7_ARAVE</name>